<dbReference type="InterPro" id="IPR003607">
    <property type="entry name" value="HD/PDEase_dom"/>
</dbReference>
<dbReference type="EMBL" id="JACYFG010000060">
    <property type="protein sequence ID" value="MBD5782342.1"/>
    <property type="molecule type" value="Genomic_DNA"/>
</dbReference>
<sequence>MTRQQVIDFLTSGFALANLPDSFMQLQRIANDPHSDIEDVVEVAKRDSELAASLLKLSNSSLYNSAGDEISTIEGAAQLLGLRKVVESSLALGVIKKIDIDSSCLDLCCFWKRSLAVATLSEDVYLATPRHLKTIVDPKLLYTAGLLHDIGLLALVQGFAPEMVRTVETAIAEGLPIQEVEYREFGFTHQDVGRILFKKWNLPEELQCVAGYHHNPIELRRRLFYPLVDLVYIADYICCASSRQPVSAFKPKMYEEVWRRSGLSLDMIDSFSDRLDEVVASTEAILSC</sequence>
<organism evidence="2 3">
    <name type="scientific">Pelagicoccus enzymogenes</name>
    <dbReference type="NCBI Taxonomy" id="2773457"/>
    <lineage>
        <taxon>Bacteria</taxon>
        <taxon>Pseudomonadati</taxon>
        <taxon>Verrucomicrobiota</taxon>
        <taxon>Opitutia</taxon>
        <taxon>Puniceicoccales</taxon>
        <taxon>Pelagicoccaceae</taxon>
        <taxon>Pelagicoccus</taxon>
    </lineage>
</organism>
<dbReference type="InterPro" id="IPR013976">
    <property type="entry name" value="HDOD"/>
</dbReference>
<evidence type="ECO:0000313" key="2">
    <source>
        <dbReference type="EMBL" id="MBD5782342.1"/>
    </source>
</evidence>
<dbReference type="CDD" id="cd00077">
    <property type="entry name" value="HDc"/>
    <property type="match status" value="1"/>
</dbReference>
<dbReference type="InterPro" id="IPR052340">
    <property type="entry name" value="RNase_Y/CdgJ"/>
</dbReference>
<dbReference type="SUPFAM" id="SSF109604">
    <property type="entry name" value="HD-domain/PDEase-like"/>
    <property type="match status" value="1"/>
</dbReference>
<feature type="domain" description="HDOD" evidence="1">
    <location>
        <begin position="16"/>
        <end position="216"/>
    </location>
</feature>
<dbReference type="AlphaFoldDB" id="A0A927FC11"/>
<dbReference type="PANTHER" id="PTHR33525">
    <property type="match status" value="1"/>
</dbReference>
<accession>A0A927FC11</accession>
<evidence type="ECO:0000259" key="1">
    <source>
        <dbReference type="PROSITE" id="PS51833"/>
    </source>
</evidence>
<dbReference type="Pfam" id="PF08668">
    <property type="entry name" value="HDOD"/>
    <property type="match status" value="1"/>
</dbReference>
<dbReference type="PANTHER" id="PTHR33525:SF3">
    <property type="entry name" value="RIBONUCLEASE Y"/>
    <property type="match status" value="1"/>
</dbReference>
<reference evidence="2" key="1">
    <citation type="submission" date="2020-09" db="EMBL/GenBank/DDBJ databases">
        <title>Pelagicoccus enzymogenes sp. nov. with an EPS production, isolated from marine sediment.</title>
        <authorList>
            <person name="Feng X."/>
        </authorList>
    </citation>
    <scope>NUCLEOTIDE SEQUENCE</scope>
    <source>
        <strain evidence="2">NFK12</strain>
    </source>
</reference>
<dbReference type="Proteomes" id="UP000622317">
    <property type="component" value="Unassembled WGS sequence"/>
</dbReference>
<dbReference type="PROSITE" id="PS51833">
    <property type="entry name" value="HDOD"/>
    <property type="match status" value="1"/>
</dbReference>
<name>A0A927FC11_9BACT</name>
<proteinExistence type="predicted"/>
<dbReference type="RefSeq" id="WP_191619422.1">
    <property type="nucleotide sequence ID" value="NZ_JACYFG010000060.1"/>
</dbReference>
<dbReference type="Gene3D" id="1.10.3210.10">
    <property type="entry name" value="Hypothetical protein af1432"/>
    <property type="match status" value="1"/>
</dbReference>
<gene>
    <name evidence="2" type="ORF">IEN85_22775</name>
</gene>
<evidence type="ECO:0000313" key="3">
    <source>
        <dbReference type="Proteomes" id="UP000622317"/>
    </source>
</evidence>
<protein>
    <submittedName>
        <fullName evidence="2">HDOD domain-containing protein</fullName>
    </submittedName>
</protein>
<keyword evidence="3" id="KW-1185">Reference proteome</keyword>
<comment type="caution">
    <text evidence="2">The sequence shown here is derived from an EMBL/GenBank/DDBJ whole genome shotgun (WGS) entry which is preliminary data.</text>
</comment>